<name>A0ACB8BHW7_9AGAM</name>
<keyword evidence="2" id="KW-1185">Reference proteome</keyword>
<evidence type="ECO:0000313" key="2">
    <source>
        <dbReference type="Proteomes" id="UP000790709"/>
    </source>
</evidence>
<comment type="caution">
    <text evidence="1">The sequence shown here is derived from an EMBL/GenBank/DDBJ whole genome shotgun (WGS) entry which is preliminary data.</text>
</comment>
<accession>A0ACB8BHW7</accession>
<evidence type="ECO:0000313" key="1">
    <source>
        <dbReference type="EMBL" id="KAH7925091.1"/>
    </source>
</evidence>
<organism evidence="1 2">
    <name type="scientific">Leucogyrophana mollusca</name>
    <dbReference type="NCBI Taxonomy" id="85980"/>
    <lineage>
        <taxon>Eukaryota</taxon>
        <taxon>Fungi</taxon>
        <taxon>Dikarya</taxon>
        <taxon>Basidiomycota</taxon>
        <taxon>Agaricomycotina</taxon>
        <taxon>Agaricomycetes</taxon>
        <taxon>Agaricomycetidae</taxon>
        <taxon>Boletales</taxon>
        <taxon>Boletales incertae sedis</taxon>
        <taxon>Leucogyrophana</taxon>
    </lineage>
</organism>
<gene>
    <name evidence="1" type="ORF">BV22DRAFT_1065580</name>
</gene>
<protein>
    <submittedName>
        <fullName evidence="1">DUF1769-domain-containing protein</fullName>
    </submittedName>
</protein>
<reference evidence="1" key="1">
    <citation type="journal article" date="2021" name="New Phytol.">
        <title>Evolutionary innovations through gain and loss of genes in the ectomycorrhizal Boletales.</title>
        <authorList>
            <person name="Wu G."/>
            <person name="Miyauchi S."/>
            <person name="Morin E."/>
            <person name="Kuo A."/>
            <person name="Drula E."/>
            <person name="Varga T."/>
            <person name="Kohler A."/>
            <person name="Feng B."/>
            <person name="Cao Y."/>
            <person name="Lipzen A."/>
            <person name="Daum C."/>
            <person name="Hundley H."/>
            <person name="Pangilinan J."/>
            <person name="Johnson J."/>
            <person name="Barry K."/>
            <person name="LaButti K."/>
            <person name="Ng V."/>
            <person name="Ahrendt S."/>
            <person name="Min B."/>
            <person name="Choi I.G."/>
            <person name="Park H."/>
            <person name="Plett J.M."/>
            <person name="Magnuson J."/>
            <person name="Spatafora J.W."/>
            <person name="Nagy L.G."/>
            <person name="Henrissat B."/>
            <person name="Grigoriev I.V."/>
            <person name="Yang Z.L."/>
            <person name="Xu J."/>
            <person name="Martin F.M."/>
        </authorList>
    </citation>
    <scope>NUCLEOTIDE SEQUENCE</scope>
    <source>
        <strain evidence="1">KUC20120723A-06</strain>
    </source>
</reference>
<dbReference type="EMBL" id="MU266409">
    <property type="protein sequence ID" value="KAH7925091.1"/>
    <property type="molecule type" value="Genomic_DNA"/>
</dbReference>
<proteinExistence type="predicted"/>
<dbReference type="Proteomes" id="UP000790709">
    <property type="component" value="Unassembled WGS sequence"/>
</dbReference>
<sequence length="370" mass="40603">MPRLRVLAGPSQDSLVPITEVVNSGTAHAISTDRFEGSIAVNIKGFTDPRGRELKSEYFERDDRKGITWSIQVQGRFLQPHSSDDVLFGNTFDKRLKMPWGSGAALKFMKYIDPTLEHDLASDTKPWAVSPLISTMPHFVHQKLHDAGSSSDLLQSSPSSPVSPFPPETSIKDDTRHLKYATSSSITSSSKSGSPASTSSSSLSSSDSSSSNLTSSSKKSSLSATVKNGLKKAHISKAKEGDGPPLFRSAGDRRSYFSDSQHRKEVVFGPNDVITTDFCYGFLEFNPTLALCLPGGISFDLMKYWDRHPVRFVCCERRKQESEDDEDPDETTGSAPSEGPVGKQFWCVSIEMAEDEEVEDTDARTGRDID</sequence>